<organism evidence="2">
    <name type="scientific">Thermohahella caldifontis</name>
    <dbReference type="NCBI Taxonomy" id="3142973"/>
    <lineage>
        <taxon>Bacteria</taxon>
        <taxon>Pseudomonadati</taxon>
        <taxon>Pseudomonadota</taxon>
        <taxon>Gammaproteobacteria</taxon>
        <taxon>Oceanospirillales</taxon>
        <taxon>Hahellaceae</taxon>
        <taxon>Thermohahella</taxon>
    </lineage>
</organism>
<keyword evidence="1" id="KW-0472">Membrane</keyword>
<dbReference type="EMBL" id="CP154858">
    <property type="protein sequence ID" value="XDT71084.1"/>
    <property type="molecule type" value="Genomic_DNA"/>
</dbReference>
<feature type="transmembrane region" description="Helical" evidence="1">
    <location>
        <begin position="260"/>
        <end position="279"/>
    </location>
</feature>
<proteinExistence type="predicted"/>
<keyword evidence="1" id="KW-0812">Transmembrane</keyword>
<name>A0AB39USR0_9GAMM</name>
<dbReference type="Pfam" id="PF05987">
    <property type="entry name" value="DUF898"/>
    <property type="match status" value="1"/>
</dbReference>
<feature type="transmembrane region" description="Helical" evidence="1">
    <location>
        <begin position="172"/>
        <end position="194"/>
    </location>
</feature>
<feature type="transmembrane region" description="Helical" evidence="1">
    <location>
        <begin position="139"/>
        <end position="160"/>
    </location>
</feature>
<feature type="transmembrane region" description="Helical" evidence="1">
    <location>
        <begin position="100"/>
        <end position="119"/>
    </location>
</feature>
<protein>
    <submittedName>
        <fullName evidence="2">YjgN family protein</fullName>
    </submittedName>
</protein>
<evidence type="ECO:0000313" key="2">
    <source>
        <dbReference type="EMBL" id="XDT71084.1"/>
    </source>
</evidence>
<reference evidence="2" key="1">
    <citation type="submission" date="2024-05" db="EMBL/GenBank/DDBJ databases">
        <title>Genome sequencing of novel strain.</title>
        <authorList>
            <person name="Ganbat D."/>
            <person name="Ganbat S."/>
            <person name="Lee S.-J."/>
        </authorList>
    </citation>
    <scope>NUCLEOTIDE SEQUENCE</scope>
    <source>
        <strain evidence="2">SMD15-11</strain>
    </source>
</reference>
<feature type="transmembrane region" description="Helical" evidence="1">
    <location>
        <begin position="308"/>
        <end position="331"/>
    </location>
</feature>
<accession>A0AB39USR0</accession>
<sequence>MTATPSATFHRFQFHGKAIEFFRIWIVNIILTVLTLGIYSAWAKVRTQKYLMRNLELDGHRFDYTAEPMQILKGRLIAVVLLLALSLLQKMMPAAGSLASLLFMLIIPAIIVMSLAFRLRVTTYRGIAFGFQRDFVRAYLIYGLPVLLMALMFLITFLYGPRAPRPGMEPEFPALWLAGMGGLMLVLALGFPAWEWWLKHFIGTRARYGTTHFDYEAPVKAYYGLYTSASLTALVLLVALTLLFGGIVQLAGTLPAIPGAWITSALPIALTCTLVWWYARIHAGRINLFLDNLSLDGHRVRSRVTTGAIFWLYVTNTLAILVSLGLLIPWAQIRTLRYRASVTGLLAHSPLDTFVAEQQTQVSALGEEIGDVFDVEIGL</sequence>
<dbReference type="RefSeq" id="WP_369600123.1">
    <property type="nucleotide sequence ID" value="NZ_CP154858.1"/>
</dbReference>
<feature type="transmembrane region" description="Helical" evidence="1">
    <location>
        <begin position="223"/>
        <end position="248"/>
    </location>
</feature>
<evidence type="ECO:0000256" key="1">
    <source>
        <dbReference type="SAM" id="Phobius"/>
    </source>
</evidence>
<dbReference type="KEGG" id="tcd:AAIA72_09710"/>
<dbReference type="InterPro" id="IPR010295">
    <property type="entry name" value="DUF898"/>
</dbReference>
<feature type="transmembrane region" description="Helical" evidence="1">
    <location>
        <begin position="21"/>
        <end position="42"/>
    </location>
</feature>
<keyword evidence="1" id="KW-1133">Transmembrane helix</keyword>
<gene>
    <name evidence="2" type="ORF">AAIA72_09710</name>
</gene>
<dbReference type="AlphaFoldDB" id="A0AB39USR0"/>